<protein>
    <recommendedName>
        <fullName evidence="4">Long-chain fatty acid transport protein</fullName>
    </recommendedName>
</protein>
<organism evidence="2 3">
    <name type="scientific">Solitalea agri</name>
    <dbReference type="NCBI Taxonomy" id="2953739"/>
    <lineage>
        <taxon>Bacteria</taxon>
        <taxon>Pseudomonadati</taxon>
        <taxon>Bacteroidota</taxon>
        <taxon>Sphingobacteriia</taxon>
        <taxon>Sphingobacteriales</taxon>
        <taxon>Sphingobacteriaceae</taxon>
        <taxon>Solitalea</taxon>
    </lineage>
</organism>
<dbReference type="SUPFAM" id="SSF56935">
    <property type="entry name" value="Porins"/>
    <property type="match status" value="1"/>
</dbReference>
<sequence>MRKFTKLLTLISLTFISLNAFSQANTSSPYSAYGVGALVPQTFAQGKGMGNIAAGLRTPDNINISNPASYSSLVMTNIDLGLHGGVDQLRTSALKENNYNFSLDHFAIGFPMSRKMGGSLGIIPFSTSGYNVGRDTTFKKVDTVAGKNSLFGEGGYSQVYFGTAYQLAKNFSVGVNIGYLFGNIKRTTSTILNDPYSYNSRTTLSTSASGFLVKYGLQYSIIPSAEKRWTIGYFGSVKTKVNTKQSYVFDRYLVSTSTGDITPVDTIAYSNDVEGNFVLPTSHTLGFTFNKANKLIAGFDIDYQKWTQYTENGQSRNFKDMYGVRLGAQYTPDIYSVSSYMKRIEYRAGFNYYKSYLNLRGHDINEMDLTLGVGLPMSSQFFGGLLYTGSKLNLGVQFGTRGTTSNGLVKERYANLYLGFTLNDRWFIKRKFD</sequence>
<dbReference type="Proteomes" id="UP001155182">
    <property type="component" value="Unassembled WGS sequence"/>
</dbReference>
<dbReference type="AlphaFoldDB" id="A0A9X2F1X3"/>
<dbReference type="RefSeq" id="WP_252587593.1">
    <property type="nucleotide sequence ID" value="NZ_JAMWYS010000032.1"/>
</dbReference>
<dbReference type="EMBL" id="JAMWYS010000032">
    <property type="protein sequence ID" value="MCO4293097.1"/>
    <property type="molecule type" value="Genomic_DNA"/>
</dbReference>
<keyword evidence="3" id="KW-1185">Reference proteome</keyword>
<reference evidence="2" key="1">
    <citation type="submission" date="2022-06" db="EMBL/GenBank/DDBJ databases">
        <title>Solitalea sp. MAHUQ-68 isolated from rhizospheric soil.</title>
        <authorList>
            <person name="Huq M.A."/>
        </authorList>
    </citation>
    <scope>NUCLEOTIDE SEQUENCE</scope>
    <source>
        <strain evidence="2">MAHUQ-68</strain>
    </source>
</reference>
<feature type="signal peptide" evidence="1">
    <location>
        <begin position="1"/>
        <end position="22"/>
    </location>
</feature>
<accession>A0A9X2F1X3</accession>
<evidence type="ECO:0000313" key="2">
    <source>
        <dbReference type="EMBL" id="MCO4293097.1"/>
    </source>
</evidence>
<proteinExistence type="predicted"/>
<comment type="caution">
    <text evidence="2">The sequence shown here is derived from an EMBL/GenBank/DDBJ whole genome shotgun (WGS) entry which is preliminary data.</text>
</comment>
<evidence type="ECO:0008006" key="4">
    <source>
        <dbReference type="Google" id="ProtNLM"/>
    </source>
</evidence>
<dbReference type="Gene3D" id="2.40.160.60">
    <property type="entry name" value="Outer membrane protein transport protein (OMPP1/FadL/TodX)"/>
    <property type="match status" value="1"/>
</dbReference>
<evidence type="ECO:0000313" key="3">
    <source>
        <dbReference type="Proteomes" id="UP001155182"/>
    </source>
</evidence>
<name>A0A9X2F1X3_9SPHI</name>
<keyword evidence="1" id="KW-0732">Signal</keyword>
<feature type="chain" id="PRO_5040887478" description="Long-chain fatty acid transport protein" evidence="1">
    <location>
        <begin position="23"/>
        <end position="433"/>
    </location>
</feature>
<gene>
    <name evidence="2" type="ORF">NF867_09495</name>
</gene>
<evidence type="ECO:0000256" key="1">
    <source>
        <dbReference type="SAM" id="SignalP"/>
    </source>
</evidence>